<protein>
    <submittedName>
        <fullName evidence="1">Uncharacterized protein</fullName>
    </submittedName>
</protein>
<sequence>MIGLFLHAANAPESVHELLSSIGLAVSVSTTKGQTMGMLWAFDNVDIYMRHATPTIGQSDSLIHLTSAIGVPLISINTGQLQCYTALQNRASLRPDSATRRAPVSPEHLLVLHDEPEADRSGLRRRERFYVYKFLQDLIGYGPNHFRKFATDLEQPETVEQIPITKTEYIPQHL</sequence>
<organism evidence="1 2">
    <name type="scientific">Amanita muscaria (strain Koide BX008)</name>
    <dbReference type="NCBI Taxonomy" id="946122"/>
    <lineage>
        <taxon>Eukaryota</taxon>
        <taxon>Fungi</taxon>
        <taxon>Dikarya</taxon>
        <taxon>Basidiomycota</taxon>
        <taxon>Agaricomycotina</taxon>
        <taxon>Agaricomycetes</taxon>
        <taxon>Agaricomycetidae</taxon>
        <taxon>Agaricales</taxon>
        <taxon>Pluteineae</taxon>
        <taxon>Amanitaceae</taxon>
        <taxon>Amanita</taxon>
    </lineage>
</organism>
<evidence type="ECO:0000313" key="2">
    <source>
        <dbReference type="Proteomes" id="UP000054549"/>
    </source>
</evidence>
<dbReference type="EMBL" id="KN818505">
    <property type="protein sequence ID" value="KIL55525.1"/>
    <property type="molecule type" value="Genomic_DNA"/>
</dbReference>
<dbReference type="STRING" id="946122.A0A0C2RYV5"/>
<reference evidence="1 2" key="1">
    <citation type="submission" date="2014-04" db="EMBL/GenBank/DDBJ databases">
        <title>Evolutionary Origins and Diversification of the Mycorrhizal Mutualists.</title>
        <authorList>
            <consortium name="DOE Joint Genome Institute"/>
            <consortium name="Mycorrhizal Genomics Consortium"/>
            <person name="Kohler A."/>
            <person name="Kuo A."/>
            <person name="Nagy L.G."/>
            <person name="Floudas D."/>
            <person name="Copeland A."/>
            <person name="Barry K.W."/>
            <person name="Cichocki N."/>
            <person name="Veneault-Fourrey C."/>
            <person name="LaButti K."/>
            <person name="Lindquist E.A."/>
            <person name="Lipzen A."/>
            <person name="Lundell T."/>
            <person name="Morin E."/>
            <person name="Murat C."/>
            <person name="Riley R."/>
            <person name="Ohm R."/>
            <person name="Sun H."/>
            <person name="Tunlid A."/>
            <person name="Henrissat B."/>
            <person name="Grigoriev I.V."/>
            <person name="Hibbett D.S."/>
            <person name="Martin F."/>
        </authorList>
    </citation>
    <scope>NUCLEOTIDE SEQUENCE [LARGE SCALE GENOMIC DNA]</scope>
    <source>
        <strain evidence="1 2">Koide BX008</strain>
    </source>
</reference>
<proteinExistence type="predicted"/>
<gene>
    <name evidence="1" type="ORF">M378DRAFT_173576</name>
</gene>
<dbReference type="Proteomes" id="UP000054549">
    <property type="component" value="Unassembled WGS sequence"/>
</dbReference>
<keyword evidence="2" id="KW-1185">Reference proteome</keyword>
<dbReference type="OrthoDB" id="4743193at2759"/>
<dbReference type="AlphaFoldDB" id="A0A0C2RYV5"/>
<name>A0A0C2RYV5_AMAMK</name>
<dbReference type="HOGENOM" id="CLU_1539625_0_0_1"/>
<dbReference type="InParanoid" id="A0A0C2RYV5"/>
<accession>A0A0C2RYV5</accession>
<evidence type="ECO:0000313" key="1">
    <source>
        <dbReference type="EMBL" id="KIL55525.1"/>
    </source>
</evidence>